<comment type="function">
    <text evidence="14">Part of the energy-coupling factor (ECF) transporter complex CbiMNOQ involved in cobalt import.</text>
</comment>
<evidence type="ECO:0000256" key="8">
    <source>
        <dbReference type="ARBA" id="ARBA00022729"/>
    </source>
</evidence>
<dbReference type="NCBIfam" id="TIGR00123">
    <property type="entry name" value="cbiM"/>
    <property type="match status" value="1"/>
</dbReference>
<evidence type="ECO:0000256" key="1">
    <source>
        <dbReference type="ARBA" id="ARBA00004429"/>
    </source>
</evidence>
<evidence type="ECO:0000313" key="15">
    <source>
        <dbReference type="EMBL" id="MBI6874107.1"/>
    </source>
</evidence>
<name>A0A934M4C3_9CLOT</name>
<keyword evidence="11 14" id="KW-0472">Membrane</keyword>
<dbReference type="AlphaFoldDB" id="A0A934M4C3"/>
<evidence type="ECO:0000256" key="9">
    <source>
        <dbReference type="ARBA" id="ARBA00022989"/>
    </source>
</evidence>
<evidence type="ECO:0000256" key="6">
    <source>
        <dbReference type="ARBA" id="ARBA00022573"/>
    </source>
</evidence>
<comment type="subcellular location">
    <subcellularLocation>
        <location evidence="1">Cell inner membrane</location>
        <topology evidence="1">Multi-pass membrane protein</topology>
    </subcellularLocation>
    <subcellularLocation>
        <location evidence="14">Cell membrane</location>
        <topology evidence="14">Multi-pass membrane protein</topology>
    </subcellularLocation>
</comment>
<keyword evidence="12 14" id="KW-0170">Cobalt</keyword>
<comment type="pathway">
    <text evidence="2 14">Cofactor biosynthesis; adenosylcobalamin biosynthesis.</text>
</comment>
<evidence type="ECO:0000256" key="5">
    <source>
        <dbReference type="ARBA" id="ARBA00022475"/>
    </source>
</evidence>
<reference evidence="15" key="1">
    <citation type="submission" date="2020-12" db="EMBL/GenBank/DDBJ databases">
        <title>Clostridium thailandense sp. nov., a novel acetogenic bacterium isolated from peat land soil in Thailand.</title>
        <authorList>
            <person name="Chaikitkaew S."/>
            <person name="Birkeland N.K."/>
        </authorList>
    </citation>
    <scope>NUCLEOTIDE SEQUENCE</scope>
    <source>
        <strain evidence="15">DSM 17425</strain>
    </source>
</reference>
<sequence length="240" mass="26114">MKKRLLFIYVLALVLSVPSIAYAMHISEGFLPPSWCIFYFILSAPFFILGMRDIRKATLRNKDIKMLLGLVAAYSFVLSAMKIPSVTGSCSHPTGTGFGAIIFGPFVMAVIGVLVLTFQAIFLAHGGITTLGANTFSMGIAGPIVSYTIYRLLKHKNKKIAVFLAASIGDLATYFITSVQLALSFPAKDGGVFISFIKFVSIFAVTQLPLAIVEGIVTVMIFEFIEKHSKSELLSLNEVI</sequence>
<evidence type="ECO:0000256" key="12">
    <source>
        <dbReference type="ARBA" id="ARBA00023285"/>
    </source>
</evidence>
<feature type="transmembrane region" description="Helical" evidence="14">
    <location>
        <begin position="33"/>
        <end position="52"/>
    </location>
</feature>
<evidence type="ECO:0000256" key="11">
    <source>
        <dbReference type="ARBA" id="ARBA00023136"/>
    </source>
</evidence>
<evidence type="ECO:0000256" key="2">
    <source>
        <dbReference type="ARBA" id="ARBA00004953"/>
    </source>
</evidence>
<comment type="caution">
    <text evidence="15">The sequence shown here is derived from an EMBL/GenBank/DDBJ whole genome shotgun (WGS) entry which is preliminary data.</text>
</comment>
<keyword evidence="7 14" id="KW-0812">Transmembrane</keyword>
<dbReference type="HAMAP" id="MF_01462">
    <property type="entry name" value="CbiM"/>
    <property type="match status" value="1"/>
</dbReference>
<dbReference type="PANTHER" id="PTHR43627:SF1">
    <property type="entry name" value="COBALT TRANSPORT PROTEIN CBIM"/>
    <property type="match status" value="1"/>
</dbReference>
<feature type="transmembrane region" description="Helical" evidence="14">
    <location>
        <begin position="64"/>
        <end position="81"/>
    </location>
</feature>
<evidence type="ECO:0000256" key="3">
    <source>
        <dbReference type="ARBA" id="ARBA00022426"/>
    </source>
</evidence>
<dbReference type="GO" id="GO:0015087">
    <property type="term" value="F:cobalt ion transmembrane transporter activity"/>
    <property type="evidence" value="ECO:0007669"/>
    <property type="project" value="UniProtKB-UniRule"/>
</dbReference>
<protein>
    <recommendedName>
        <fullName evidence="14">Cobalt transport protein CbiM</fullName>
    </recommendedName>
    <alternativeName>
        <fullName evidence="14">Energy-coupling factor transporter probable substrate-capture protein CbiM</fullName>
        <shortName evidence="14">ECF transporter S component CbiM</shortName>
    </alternativeName>
</protein>
<dbReference type="Gene3D" id="1.10.1760.20">
    <property type="match status" value="1"/>
</dbReference>
<comment type="similarity">
    <text evidence="13 14">Belongs to the CbiM family.</text>
</comment>
<dbReference type="InterPro" id="IPR002751">
    <property type="entry name" value="CbiM/NikMN"/>
</dbReference>
<evidence type="ECO:0000256" key="14">
    <source>
        <dbReference type="HAMAP-Rule" id="MF_01462"/>
    </source>
</evidence>
<keyword evidence="9 14" id="KW-1133">Transmembrane helix</keyword>
<evidence type="ECO:0000313" key="16">
    <source>
        <dbReference type="Proteomes" id="UP000622687"/>
    </source>
</evidence>
<feature type="transmembrane region" description="Helical" evidence="14">
    <location>
        <begin position="101"/>
        <end position="124"/>
    </location>
</feature>
<proteinExistence type="inferred from homology"/>
<evidence type="ECO:0000256" key="13">
    <source>
        <dbReference type="ARBA" id="ARBA00060918"/>
    </source>
</evidence>
<dbReference type="EMBL" id="JAEEGB010000018">
    <property type="protein sequence ID" value="MBI6874107.1"/>
    <property type="molecule type" value="Genomic_DNA"/>
</dbReference>
<evidence type="ECO:0000256" key="4">
    <source>
        <dbReference type="ARBA" id="ARBA00022448"/>
    </source>
</evidence>
<dbReference type="RefSeq" id="WP_211143512.1">
    <property type="nucleotide sequence ID" value="NZ_JAEEGB010000018.1"/>
</dbReference>
<feature type="transmembrane region" description="Helical" evidence="14">
    <location>
        <begin position="195"/>
        <end position="222"/>
    </location>
</feature>
<evidence type="ECO:0000256" key="7">
    <source>
        <dbReference type="ARBA" id="ARBA00022692"/>
    </source>
</evidence>
<keyword evidence="10 14" id="KW-0406">Ion transport</keyword>
<dbReference type="NCBIfam" id="NF006184">
    <property type="entry name" value="PRK08319.1"/>
    <property type="match status" value="1"/>
</dbReference>
<organism evidence="15 16">
    <name type="scientific">Clostridium aciditolerans</name>
    <dbReference type="NCBI Taxonomy" id="339861"/>
    <lineage>
        <taxon>Bacteria</taxon>
        <taxon>Bacillati</taxon>
        <taxon>Bacillota</taxon>
        <taxon>Clostridia</taxon>
        <taxon>Eubacteriales</taxon>
        <taxon>Clostridiaceae</taxon>
        <taxon>Clostridium</taxon>
    </lineage>
</organism>
<dbReference type="PANTHER" id="PTHR43627">
    <property type="match status" value="1"/>
</dbReference>
<keyword evidence="8" id="KW-0732">Signal</keyword>
<dbReference type="Proteomes" id="UP000622687">
    <property type="component" value="Unassembled WGS sequence"/>
</dbReference>
<keyword evidence="6 14" id="KW-0169">Cobalamin biosynthesis</keyword>
<evidence type="ECO:0000256" key="10">
    <source>
        <dbReference type="ARBA" id="ARBA00023065"/>
    </source>
</evidence>
<keyword evidence="16" id="KW-1185">Reference proteome</keyword>
<feature type="transmembrane region" description="Helical" evidence="14">
    <location>
        <begin position="160"/>
        <end position="183"/>
    </location>
</feature>
<dbReference type="GO" id="GO:0009236">
    <property type="term" value="P:cobalamin biosynthetic process"/>
    <property type="evidence" value="ECO:0007669"/>
    <property type="project" value="UniProtKB-UniRule"/>
</dbReference>
<keyword evidence="5 14" id="KW-1003">Cell membrane</keyword>
<keyword evidence="3 14" id="KW-0171">Cobalt transport</keyword>
<dbReference type="GO" id="GO:0043190">
    <property type="term" value="C:ATP-binding cassette (ABC) transporter complex"/>
    <property type="evidence" value="ECO:0007669"/>
    <property type="project" value="InterPro"/>
</dbReference>
<gene>
    <name evidence="14" type="primary">cbiM</name>
    <name evidence="15" type="ORF">I6U51_15600</name>
</gene>
<dbReference type="FunFam" id="1.10.1760.20:FF:000001">
    <property type="entry name" value="Cobalt transport protein CbiM"/>
    <property type="match status" value="1"/>
</dbReference>
<dbReference type="Pfam" id="PF01891">
    <property type="entry name" value="CbiM"/>
    <property type="match status" value="1"/>
</dbReference>
<accession>A0A934M4C3</accession>
<keyword evidence="4 14" id="KW-0813">Transport</keyword>
<comment type="subunit">
    <text evidence="14">Forms an energy-coupling factor (ECF) transporter complex composed of an ATP-binding protein (A component, CbiO), a transmembrane protein (T component, CbiQ) and 2 possible substrate-capture proteins (S components, CbiM and CbiN) of unknown stoichimetry.</text>
</comment>
<dbReference type="InterPro" id="IPR018024">
    <property type="entry name" value="CbiM"/>
</dbReference>